<dbReference type="NCBIfam" id="TIGR02122">
    <property type="entry name" value="TRAP_TAXI"/>
    <property type="match status" value="1"/>
</dbReference>
<reference evidence="1" key="1">
    <citation type="submission" date="2018-11" db="EMBL/GenBank/DDBJ databases">
        <authorList>
            <consortium name="Genoscope - CEA"/>
            <person name="William W."/>
        </authorList>
    </citation>
    <scope>NUCLEOTIDE SEQUENCE [LARGE SCALE GENOMIC DNA]</scope>
    <source>
        <strain evidence="1">T9AD</strain>
    </source>
</reference>
<gene>
    <name evidence="1" type="ORF">POT9AD_2185</name>
</gene>
<dbReference type="Pfam" id="PF16868">
    <property type="entry name" value="NMT1_3"/>
    <property type="match status" value="1"/>
</dbReference>
<organism evidence="1">
    <name type="scientific">Ectopseudomonas oleovorans</name>
    <name type="common">Pseudomonas oleovorans</name>
    <dbReference type="NCBI Taxonomy" id="301"/>
    <lineage>
        <taxon>Bacteria</taxon>
        <taxon>Pseudomonadati</taxon>
        <taxon>Pseudomonadota</taxon>
        <taxon>Gammaproteobacteria</taxon>
        <taxon>Pseudomonadales</taxon>
        <taxon>Pseudomonadaceae</taxon>
        <taxon>Ectopseudomonas</taxon>
    </lineage>
</organism>
<name>A0A653B3B0_ECTOL</name>
<protein>
    <submittedName>
        <fullName evidence="1">Uncharacterized protein</fullName>
    </submittedName>
</protein>
<dbReference type="PANTHER" id="PTHR42941:SF1">
    <property type="entry name" value="SLL1037 PROTEIN"/>
    <property type="match status" value="1"/>
</dbReference>
<dbReference type="EMBL" id="LR130779">
    <property type="protein sequence ID" value="VDN63160.1"/>
    <property type="molecule type" value="Genomic_DNA"/>
</dbReference>
<dbReference type="CDD" id="cd13568">
    <property type="entry name" value="PBP2_TAXI_TRAP_like_3"/>
    <property type="match status" value="1"/>
</dbReference>
<evidence type="ECO:0000313" key="1">
    <source>
        <dbReference type="EMBL" id="VDN63160.1"/>
    </source>
</evidence>
<dbReference type="AlphaFoldDB" id="A0A653B3B0"/>
<dbReference type="Gene3D" id="3.40.190.10">
    <property type="entry name" value="Periplasmic binding protein-like II"/>
    <property type="match status" value="2"/>
</dbReference>
<dbReference type="SUPFAM" id="SSF53850">
    <property type="entry name" value="Periplasmic binding protein-like II"/>
    <property type="match status" value="1"/>
</dbReference>
<dbReference type="InterPro" id="IPR011852">
    <property type="entry name" value="TRAP_TAXI"/>
</dbReference>
<accession>A0A653B3B0</accession>
<dbReference type="PANTHER" id="PTHR42941">
    <property type="entry name" value="SLL1037 PROTEIN"/>
    <property type="match status" value="1"/>
</dbReference>
<sequence>MVPALPARLPFEKQKHEDVDMQQHRIMGLLACVLGSSLLASPLVAEERYVTIGTGGQTGVYYTAGQSICRFLNRSGAEHGIKCNAPSSAGSVSNIASIKSGDYDFGFIQSDHQNKALTGQAPFDKDGAVADLRVVFSLQSEILTVVARADSGIQSFADLKGKRVNIGVPGSGSRDTFDEVMQANGWGKSDFALAAELKPAEMAAALGDNNLDAITYVVGHPSGAIQEAMATVDARLIPVTGPGVDKLLAEASYFTRADIPAGLYPGVNEAIASIGGKAVLATSAKTDPEVVYQLVKSVFDNLERFKRLHPAFADLRAEDMISAGLTAPMHEGALRFYKEKGWL</sequence>
<proteinExistence type="predicted"/>